<evidence type="ECO:0000259" key="7">
    <source>
        <dbReference type="Pfam" id="PF00330"/>
    </source>
</evidence>
<comment type="subunit">
    <text evidence="1">Heterodimer of LeuC and LeuD.</text>
</comment>
<sequence>MGRGSTLVEKIIARAAGLDRVAPGQLVTAQVDLAFAHDSSGPRRWAPMLRELGVGLWDPQKVAIVSDHYVPAVDAESARILKLAREFAAEHQVGAFFDMVGICHLVLPEHGLIRPGAFVAGGDSHSPTAGAFGAYAAGYGATDMAAIVATGETWLAVPETIRVEWSGRFGAGVAAKDIMLFLCRELGMDNAFKAIEYGGDTVEGLSMAERMVLCNMAAELGCEAGVVAPDRTTFDYLRAAGRPVEDEAAALALASDRDAAYAAVHCFDAATLQPQIAAPHDPSRTQDVTEHAGIKVDQCYIGACVGAKIEDLRMAAAVLKGRKVSPDTRLLIAPASQKTTTTATQDGTLQTLMEAGAVLLPSGCGACAGYGAGVLADGEVCISSTNRNFKGRMGSKEAQVYLGSPYSVAAAAVEGRIADPRQFLGEAA</sequence>
<dbReference type="InterPro" id="IPR011826">
    <property type="entry name" value="HAcnase/IPMdehydase_lsu_prok"/>
</dbReference>
<dbReference type="InterPro" id="IPR036008">
    <property type="entry name" value="Aconitase_4Fe-4S_dom"/>
</dbReference>
<dbReference type="NCBIfam" id="TIGR01343">
    <property type="entry name" value="hacA_fam"/>
    <property type="match status" value="1"/>
</dbReference>
<dbReference type="RefSeq" id="WP_338575106.1">
    <property type="nucleotide sequence ID" value="NZ_CP146369.1"/>
</dbReference>
<dbReference type="Gene3D" id="3.30.499.10">
    <property type="entry name" value="Aconitase, domain 3"/>
    <property type="match status" value="2"/>
</dbReference>
<accession>A0ABZ2I852</accession>
<name>A0ABZ2I852_9CAUL</name>
<dbReference type="InterPro" id="IPR050067">
    <property type="entry name" value="IPM_dehydratase_rel_enz"/>
</dbReference>
<organism evidence="8 9">
    <name type="scientific">Brevundimonas olei</name>
    <dbReference type="NCBI Taxonomy" id="657642"/>
    <lineage>
        <taxon>Bacteria</taxon>
        <taxon>Pseudomonadati</taxon>
        <taxon>Pseudomonadota</taxon>
        <taxon>Alphaproteobacteria</taxon>
        <taxon>Caulobacterales</taxon>
        <taxon>Caulobacteraceae</taxon>
        <taxon>Brevundimonas</taxon>
    </lineage>
</organism>
<evidence type="ECO:0000256" key="4">
    <source>
        <dbReference type="ARBA" id="ARBA00023004"/>
    </source>
</evidence>
<dbReference type="SUPFAM" id="SSF53732">
    <property type="entry name" value="Aconitase iron-sulfur domain"/>
    <property type="match status" value="1"/>
</dbReference>
<reference evidence="8 9" key="1">
    <citation type="submission" date="2024-02" db="EMBL/GenBank/DDBJ databases">
        <title>Distribution and functional of Brevundimonas-related endobacteria within Verticillium dahliae.</title>
        <authorList>
            <person name="Zeng H."/>
        </authorList>
    </citation>
    <scope>NUCLEOTIDE SEQUENCE [LARGE SCALE GENOMIC DNA]</scope>
    <source>
        <strain evidence="8 9">TRM 44200</strain>
    </source>
</reference>
<dbReference type="NCBIfam" id="TIGR02086">
    <property type="entry name" value="IPMI_arch"/>
    <property type="match status" value="1"/>
</dbReference>
<evidence type="ECO:0000313" key="8">
    <source>
        <dbReference type="EMBL" id="WWT53412.1"/>
    </source>
</evidence>
<feature type="domain" description="Aconitase/3-isopropylmalate dehydratase large subunit alpha/beta/alpha" evidence="7">
    <location>
        <begin position="50"/>
        <end position="290"/>
    </location>
</feature>
<gene>
    <name evidence="8" type="ORF">V8J38_09025</name>
</gene>
<dbReference type="PANTHER" id="PTHR43822">
    <property type="entry name" value="HOMOACONITASE, MITOCHONDRIAL-RELATED"/>
    <property type="match status" value="1"/>
</dbReference>
<dbReference type="InterPro" id="IPR006251">
    <property type="entry name" value="Homoacnase/IPMdehydase_lsu"/>
</dbReference>
<keyword evidence="3" id="KW-0479">Metal-binding</keyword>
<proteinExistence type="predicted"/>
<keyword evidence="2" id="KW-0004">4Fe-4S</keyword>
<keyword evidence="4" id="KW-0408">Iron</keyword>
<dbReference type="EMBL" id="CP146369">
    <property type="protein sequence ID" value="WWT53412.1"/>
    <property type="molecule type" value="Genomic_DNA"/>
</dbReference>
<dbReference type="NCBIfam" id="NF001614">
    <property type="entry name" value="PRK00402.1"/>
    <property type="match status" value="1"/>
</dbReference>
<keyword evidence="9" id="KW-1185">Reference proteome</keyword>
<evidence type="ECO:0000313" key="9">
    <source>
        <dbReference type="Proteomes" id="UP001363460"/>
    </source>
</evidence>
<evidence type="ECO:0000256" key="1">
    <source>
        <dbReference type="ARBA" id="ARBA00011271"/>
    </source>
</evidence>
<dbReference type="InterPro" id="IPR015931">
    <property type="entry name" value="Acnase/IPM_dHydase_lsu_aba_1/3"/>
</dbReference>
<evidence type="ECO:0000256" key="6">
    <source>
        <dbReference type="ARBA" id="ARBA00023239"/>
    </source>
</evidence>
<evidence type="ECO:0000256" key="2">
    <source>
        <dbReference type="ARBA" id="ARBA00022485"/>
    </source>
</evidence>
<keyword evidence="6" id="KW-0456">Lyase</keyword>
<dbReference type="InterPro" id="IPR001030">
    <property type="entry name" value="Acoase/IPM_deHydtase_lsu_aba"/>
</dbReference>
<keyword evidence="5" id="KW-0411">Iron-sulfur</keyword>
<evidence type="ECO:0000256" key="3">
    <source>
        <dbReference type="ARBA" id="ARBA00022723"/>
    </source>
</evidence>
<dbReference type="PRINTS" id="PR00415">
    <property type="entry name" value="ACONITASE"/>
</dbReference>
<dbReference type="Proteomes" id="UP001363460">
    <property type="component" value="Chromosome"/>
</dbReference>
<protein>
    <submittedName>
        <fullName evidence="8">3-isopropylmalate dehydratase large subunit</fullName>
    </submittedName>
</protein>
<dbReference type="PANTHER" id="PTHR43822:SF21">
    <property type="entry name" value="3-ISOPROPYLMALATE DEHYDRATASE LARGE SUBUNIT 1"/>
    <property type="match status" value="1"/>
</dbReference>
<evidence type="ECO:0000256" key="5">
    <source>
        <dbReference type="ARBA" id="ARBA00023014"/>
    </source>
</evidence>
<dbReference type="Pfam" id="PF00330">
    <property type="entry name" value="Aconitase"/>
    <property type="match status" value="1"/>
</dbReference>